<dbReference type="EMBL" id="QYUK01000011">
    <property type="protein sequence ID" value="RJF88181.1"/>
    <property type="molecule type" value="Genomic_DNA"/>
</dbReference>
<reference evidence="3 4" key="1">
    <citation type="submission" date="2018-09" db="EMBL/GenBank/DDBJ databases">
        <authorList>
            <person name="Zhu H."/>
        </authorList>
    </citation>
    <scope>NUCLEOTIDE SEQUENCE [LARGE SCALE GENOMIC DNA]</scope>
    <source>
        <strain evidence="3 4">K1W22B-8</strain>
    </source>
</reference>
<name>A0A418WDT9_9PROT</name>
<dbReference type="AlphaFoldDB" id="A0A418WDT9"/>
<protein>
    <recommendedName>
        <fullName evidence="2">Ig-like domain-containing protein</fullName>
    </recommendedName>
</protein>
<proteinExistence type="predicted"/>
<organism evidence="3 4">
    <name type="scientific">Oleomonas cavernae</name>
    <dbReference type="NCBI Taxonomy" id="2320859"/>
    <lineage>
        <taxon>Bacteria</taxon>
        <taxon>Pseudomonadati</taxon>
        <taxon>Pseudomonadota</taxon>
        <taxon>Alphaproteobacteria</taxon>
        <taxon>Acetobacterales</taxon>
        <taxon>Acetobacteraceae</taxon>
        <taxon>Oleomonas</taxon>
    </lineage>
</organism>
<keyword evidence="1" id="KW-0732">Signal</keyword>
<evidence type="ECO:0000313" key="3">
    <source>
        <dbReference type="EMBL" id="RJF88181.1"/>
    </source>
</evidence>
<accession>A0A418WDT9</accession>
<comment type="caution">
    <text evidence="3">The sequence shown here is derived from an EMBL/GenBank/DDBJ whole genome shotgun (WGS) entry which is preliminary data.</text>
</comment>
<sequence>MMRPLAAARMLFAIMGLLTLARPALAAERLHLAPALVERIGALCPDCVTTGVIACGDADVLTGPKYYKHAFLGTPRRAYLMSWPMGDEDMRQLSQTLPHDAAQAAIADRFRAVTLLAIEADGAVRSLGSPTAEVLLPEKLHACLADPAKPWGCCVAGCGQEECCEKSLGSHRISLRWPDDGAERLSFRWSRNGSSMLLRRADGVPKTDYFCLVWNALRLD</sequence>
<evidence type="ECO:0000256" key="1">
    <source>
        <dbReference type="SAM" id="SignalP"/>
    </source>
</evidence>
<dbReference type="Proteomes" id="UP000284605">
    <property type="component" value="Unassembled WGS sequence"/>
</dbReference>
<feature type="chain" id="PRO_5019322184" description="Ig-like domain-containing protein" evidence="1">
    <location>
        <begin position="27"/>
        <end position="220"/>
    </location>
</feature>
<feature type="signal peptide" evidence="1">
    <location>
        <begin position="1"/>
        <end position="26"/>
    </location>
</feature>
<evidence type="ECO:0000313" key="4">
    <source>
        <dbReference type="Proteomes" id="UP000284605"/>
    </source>
</evidence>
<evidence type="ECO:0000259" key="2">
    <source>
        <dbReference type="PROSITE" id="PS50835"/>
    </source>
</evidence>
<keyword evidence="4" id="KW-1185">Reference proteome</keyword>
<dbReference type="InterPro" id="IPR007110">
    <property type="entry name" value="Ig-like_dom"/>
</dbReference>
<dbReference type="PROSITE" id="PS50835">
    <property type="entry name" value="IG_LIKE"/>
    <property type="match status" value="1"/>
</dbReference>
<gene>
    <name evidence="3" type="ORF">D3874_15120</name>
</gene>
<feature type="domain" description="Ig-like" evidence="2">
    <location>
        <begin position="130"/>
        <end position="220"/>
    </location>
</feature>